<feature type="domain" description="Protein kinase" evidence="1">
    <location>
        <begin position="1"/>
        <end position="123"/>
    </location>
</feature>
<accession>A2FV60</accession>
<dbReference type="SUPFAM" id="SSF56112">
    <property type="entry name" value="Protein kinase-like (PK-like)"/>
    <property type="match status" value="1"/>
</dbReference>
<dbReference type="GO" id="GO:0004672">
    <property type="term" value="F:protein kinase activity"/>
    <property type="evidence" value="ECO:0007669"/>
    <property type="project" value="InterPro"/>
</dbReference>
<dbReference type="InterPro" id="IPR000719">
    <property type="entry name" value="Prot_kinase_dom"/>
</dbReference>
<dbReference type="SMR" id="A2FV60"/>
<dbReference type="VEuPathDB" id="TrichDB:TVAGG3_0500990"/>
<dbReference type="Proteomes" id="UP000001542">
    <property type="component" value="Unassembled WGS sequence"/>
</dbReference>
<reference evidence="2" key="2">
    <citation type="journal article" date="2007" name="Science">
        <title>Draft genome sequence of the sexually transmitted pathogen Trichomonas vaginalis.</title>
        <authorList>
            <person name="Carlton J.M."/>
            <person name="Hirt R.P."/>
            <person name="Silva J.C."/>
            <person name="Delcher A.L."/>
            <person name="Schatz M."/>
            <person name="Zhao Q."/>
            <person name="Wortman J.R."/>
            <person name="Bidwell S.L."/>
            <person name="Alsmark U.C.M."/>
            <person name="Besteiro S."/>
            <person name="Sicheritz-Ponten T."/>
            <person name="Noel C.J."/>
            <person name="Dacks J.B."/>
            <person name="Foster P.G."/>
            <person name="Simillion C."/>
            <person name="Van de Peer Y."/>
            <person name="Miranda-Saavedra D."/>
            <person name="Barton G.J."/>
            <person name="Westrop G.D."/>
            <person name="Mueller S."/>
            <person name="Dessi D."/>
            <person name="Fiori P.L."/>
            <person name="Ren Q."/>
            <person name="Paulsen I."/>
            <person name="Zhang H."/>
            <person name="Bastida-Corcuera F.D."/>
            <person name="Simoes-Barbosa A."/>
            <person name="Brown M.T."/>
            <person name="Hayes R.D."/>
            <person name="Mukherjee M."/>
            <person name="Okumura C.Y."/>
            <person name="Schneider R."/>
            <person name="Smith A.J."/>
            <person name="Vanacova S."/>
            <person name="Villalvazo M."/>
            <person name="Haas B.J."/>
            <person name="Pertea M."/>
            <person name="Feldblyum T.V."/>
            <person name="Utterback T.R."/>
            <person name="Shu C.L."/>
            <person name="Osoegawa K."/>
            <person name="de Jong P.J."/>
            <person name="Hrdy I."/>
            <person name="Horvathova L."/>
            <person name="Zubacova Z."/>
            <person name="Dolezal P."/>
            <person name="Malik S.B."/>
            <person name="Logsdon J.M. Jr."/>
            <person name="Henze K."/>
            <person name="Gupta A."/>
            <person name="Wang C.C."/>
            <person name="Dunne R.L."/>
            <person name="Upcroft J.A."/>
            <person name="Upcroft P."/>
            <person name="White O."/>
            <person name="Salzberg S.L."/>
            <person name="Tang P."/>
            <person name="Chiu C.-H."/>
            <person name="Lee Y.-S."/>
            <person name="Embley T.M."/>
            <person name="Coombs G.H."/>
            <person name="Mottram J.C."/>
            <person name="Tachezy J."/>
            <person name="Fraser-Liggett C.M."/>
            <person name="Johnson P.J."/>
        </authorList>
    </citation>
    <scope>NUCLEOTIDE SEQUENCE [LARGE SCALE GENOMIC DNA]</scope>
    <source>
        <strain evidence="2">G3</strain>
    </source>
</reference>
<dbReference type="EMBL" id="DS114051">
    <property type="protein sequence ID" value="EAX91196.1"/>
    <property type="molecule type" value="Genomic_DNA"/>
</dbReference>
<dbReference type="Gene3D" id="1.10.510.10">
    <property type="entry name" value="Transferase(Phosphotransferase) domain 1"/>
    <property type="match status" value="1"/>
</dbReference>
<dbReference type="AlphaFoldDB" id="A2FV60"/>
<dbReference type="KEGG" id="tva:4748889"/>
<dbReference type="VEuPathDB" id="TrichDB:TVAG_220900"/>
<dbReference type="InParanoid" id="A2FV60"/>
<sequence>MNILDISQSYQPSKFIIVTEATDSPSLAAYIKQLVAPPPDKTIIRWFKSLATAVQAIHSSPLKISHGQISLHNVYFRTSPSNIKLGLPISNLSLRYVTNQSINYSSIQVNYEMSSRRGFQNQH</sequence>
<dbReference type="PROSITE" id="PS50011">
    <property type="entry name" value="PROTEIN_KINASE_DOM"/>
    <property type="match status" value="1"/>
</dbReference>
<evidence type="ECO:0000259" key="1">
    <source>
        <dbReference type="PROSITE" id="PS50011"/>
    </source>
</evidence>
<dbReference type="InterPro" id="IPR011009">
    <property type="entry name" value="Kinase-like_dom_sf"/>
</dbReference>
<name>A2FV60_TRIV3</name>
<evidence type="ECO:0000313" key="2">
    <source>
        <dbReference type="EMBL" id="EAX91196.1"/>
    </source>
</evidence>
<protein>
    <recommendedName>
        <fullName evidence="1">Protein kinase domain-containing protein</fullName>
    </recommendedName>
</protein>
<proteinExistence type="predicted"/>
<reference evidence="2" key="1">
    <citation type="submission" date="2006-10" db="EMBL/GenBank/DDBJ databases">
        <authorList>
            <person name="Amadeo P."/>
            <person name="Zhao Q."/>
            <person name="Wortman J."/>
            <person name="Fraser-Liggett C."/>
            <person name="Carlton J."/>
        </authorList>
    </citation>
    <scope>NUCLEOTIDE SEQUENCE</scope>
    <source>
        <strain evidence="2">G3</strain>
    </source>
</reference>
<organism evidence="2 3">
    <name type="scientific">Trichomonas vaginalis (strain ATCC PRA-98 / G3)</name>
    <dbReference type="NCBI Taxonomy" id="412133"/>
    <lineage>
        <taxon>Eukaryota</taxon>
        <taxon>Metamonada</taxon>
        <taxon>Parabasalia</taxon>
        <taxon>Trichomonadida</taxon>
        <taxon>Trichomonadidae</taxon>
        <taxon>Trichomonas</taxon>
    </lineage>
</organism>
<dbReference type="RefSeq" id="XP_001304126.1">
    <property type="nucleotide sequence ID" value="XM_001304125.1"/>
</dbReference>
<dbReference type="GO" id="GO:0005524">
    <property type="term" value="F:ATP binding"/>
    <property type="evidence" value="ECO:0007669"/>
    <property type="project" value="InterPro"/>
</dbReference>
<evidence type="ECO:0000313" key="3">
    <source>
        <dbReference type="Proteomes" id="UP000001542"/>
    </source>
</evidence>
<keyword evidence="3" id="KW-1185">Reference proteome</keyword>
<gene>
    <name evidence="2" type="ORF">TVAG_220900</name>
</gene>